<dbReference type="EMBL" id="JABFED010000001">
    <property type="protein sequence ID" value="MBA1836482.1"/>
    <property type="molecule type" value="Genomic_DNA"/>
</dbReference>
<evidence type="ECO:0000313" key="3">
    <source>
        <dbReference type="Proteomes" id="UP000577408"/>
    </source>
</evidence>
<protein>
    <submittedName>
        <fullName evidence="2">Helix-turn-helix domain-containing protein</fullName>
    </submittedName>
</protein>
<evidence type="ECO:0000313" key="2">
    <source>
        <dbReference type="EMBL" id="MBA1836482.1"/>
    </source>
</evidence>
<organism evidence="2 3">
    <name type="scientific">Corynebacterium wankanglinii</name>
    <dbReference type="NCBI Taxonomy" id="2735136"/>
    <lineage>
        <taxon>Bacteria</taxon>
        <taxon>Bacillati</taxon>
        <taxon>Actinomycetota</taxon>
        <taxon>Actinomycetes</taxon>
        <taxon>Mycobacteriales</taxon>
        <taxon>Corynebacteriaceae</taxon>
        <taxon>Corynebacterium</taxon>
    </lineage>
</organism>
<evidence type="ECO:0000313" key="1">
    <source>
        <dbReference type="EMBL" id="MBA1835904.1"/>
    </source>
</evidence>
<dbReference type="InterPro" id="IPR036390">
    <property type="entry name" value="WH_DNA-bd_sf"/>
</dbReference>
<comment type="caution">
    <text evidence="2">The sequence shown here is derived from an EMBL/GenBank/DDBJ whole genome shotgun (WGS) entry which is preliminary data.</text>
</comment>
<reference evidence="3 4" key="1">
    <citation type="submission" date="2020-05" db="EMBL/GenBank/DDBJ databases">
        <title>Descriptions of Corynebacterium xxxx sp. nov., Corynebacterium yyyy sp. nov. and Corynebacterium zzzz sp. nov.</title>
        <authorList>
            <person name="Zhang G."/>
        </authorList>
    </citation>
    <scope>NUCLEOTIDE SEQUENCE [LARGE SCALE GENOMIC DNA]</scope>
    <source>
        <strain evidence="2">Zg-913</strain>
        <strain evidence="3">zg-913</strain>
        <strain evidence="1">Zg-915</strain>
        <strain evidence="4">zg-915</strain>
    </source>
</reference>
<accession>A0A838CLB9</accession>
<keyword evidence="3" id="KW-1185">Reference proteome</keyword>
<proteinExistence type="predicted"/>
<name>A0A7V9A152_9CORY</name>
<accession>A0A7V9A152</accession>
<evidence type="ECO:0000313" key="4">
    <source>
        <dbReference type="Proteomes" id="UP000581408"/>
    </source>
</evidence>
<dbReference type="InterPro" id="IPR036388">
    <property type="entry name" value="WH-like_DNA-bd_sf"/>
</dbReference>
<sequence length="227" mass="24458">MERTHAPRPASDLFNAVGHLSLKQLEVFQVIQDTPDGMQVAQIGSALGMHPNTVRGHLDELMAAGVVNRHIAPAPGRGRPSYIYTARVAHTSLASKAMSTLVEVLASTLASGDTDTAKDLGRQWADRVNPRRHGNLRVDLDTAASHTAQTLREMGFDPVQRPECSNARVREFGLHACPFVAERGARPAPIVCALHEGFLDQGVGDVKVELLPHDRPGECGARLSKTG</sequence>
<dbReference type="EMBL" id="JABFEE010000010">
    <property type="protein sequence ID" value="MBA1835904.1"/>
    <property type="molecule type" value="Genomic_DNA"/>
</dbReference>
<dbReference type="RefSeq" id="WP_181191213.1">
    <property type="nucleotide sequence ID" value="NZ_JABFED010000001.1"/>
</dbReference>
<dbReference type="AlphaFoldDB" id="A0A7V9A152"/>
<dbReference type="Proteomes" id="UP000577408">
    <property type="component" value="Unassembled WGS sequence"/>
</dbReference>
<dbReference type="SUPFAM" id="SSF46785">
    <property type="entry name" value="Winged helix' DNA-binding domain"/>
    <property type="match status" value="1"/>
</dbReference>
<dbReference type="Proteomes" id="UP000581408">
    <property type="component" value="Unassembled WGS sequence"/>
</dbReference>
<dbReference type="Gene3D" id="1.10.10.10">
    <property type="entry name" value="Winged helix-like DNA-binding domain superfamily/Winged helix DNA-binding domain"/>
    <property type="match status" value="1"/>
</dbReference>
<gene>
    <name evidence="2" type="ORF">HMA55_00885</name>
    <name evidence="1" type="ORF">HMC16_09300</name>
</gene>